<name>A0A7T7I0C9_9ACTN</name>
<organism evidence="1 2">
    <name type="scientific">Streptomyces liliifuscus</name>
    <dbReference type="NCBI Taxonomy" id="2797636"/>
    <lineage>
        <taxon>Bacteria</taxon>
        <taxon>Bacillati</taxon>
        <taxon>Actinomycetota</taxon>
        <taxon>Actinomycetes</taxon>
        <taxon>Kitasatosporales</taxon>
        <taxon>Streptomycetaceae</taxon>
        <taxon>Streptomyces</taxon>
    </lineage>
</organism>
<dbReference type="KEGG" id="slf:JEQ17_03910"/>
<gene>
    <name evidence="1" type="ORF">JEQ17_03910</name>
</gene>
<evidence type="ECO:0000313" key="2">
    <source>
        <dbReference type="Proteomes" id="UP000595636"/>
    </source>
</evidence>
<sequence length="133" mass="14484">MDDRMSAELAKEVLELLPRLVGADAPRIAEDIHRALATSARTGGTEELRRALHADLRVRSWVEARPCPPDERNTPQNGTGYQALGGRHMLATSATTFVCKNPACSSPDTWTRGFMGEPVPRCSGCTRPLGREA</sequence>
<dbReference type="AlphaFoldDB" id="A0A7T7I0C9"/>
<dbReference type="EMBL" id="CP066831">
    <property type="protein sequence ID" value="QQM38694.1"/>
    <property type="molecule type" value="Genomic_DNA"/>
</dbReference>
<reference evidence="1 2" key="1">
    <citation type="submission" date="2020-12" db="EMBL/GenBank/DDBJ databases">
        <title>A novel species.</title>
        <authorList>
            <person name="Li K."/>
        </authorList>
    </citation>
    <scope>NUCLEOTIDE SEQUENCE [LARGE SCALE GENOMIC DNA]</scope>
    <source>
        <strain evidence="1 2">ZYC-3</strain>
    </source>
</reference>
<evidence type="ECO:0000313" key="1">
    <source>
        <dbReference type="EMBL" id="QQM38694.1"/>
    </source>
</evidence>
<proteinExistence type="predicted"/>
<protein>
    <submittedName>
        <fullName evidence="1">Uncharacterized protein</fullName>
    </submittedName>
</protein>
<dbReference type="Proteomes" id="UP000595636">
    <property type="component" value="Chromosome"/>
</dbReference>
<keyword evidence="2" id="KW-1185">Reference proteome</keyword>
<dbReference type="RefSeq" id="WP_200393860.1">
    <property type="nucleotide sequence ID" value="NZ_CP066831.1"/>
</dbReference>
<accession>A0A7T7I0C9</accession>